<dbReference type="AlphaFoldDB" id="A0A5N7ATD6"/>
<name>A0A5N7ATD6_9EURO</name>
<gene>
    <name evidence="1" type="ORF">BDV26DRAFT_274932</name>
</gene>
<proteinExistence type="predicted"/>
<accession>A0A5N7ATD6</accession>
<organism evidence="1 2">
    <name type="scientific">Aspergillus bertholletiae</name>
    <dbReference type="NCBI Taxonomy" id="1226010"/>
    <lineage>
        <taxon>Eukaryota</taxon>
        <taxon>Fungi</taxon>
        <taxon>Dikarya</taxon>
        <taxon>Ascomycota</taxon>
        <taxon>Pezizomycotina</taxon>
        <taxon>Eurotiomycetes</taxon>
        <taxon>Eurotiomycetidae</taxon>
        <taxon>Eurotiales</taxon>
        <taxon>Aspergillaceae</taxon>
        <taxon>Aspergillus</taxon>
        <taxon>Aspergillus subgen. Circumdati</taxon>
    </lineage>
</organism>
<sequence length="208" mass="22483">MTAAAPTWPACLASSTASWVEVAPVPATTGTRPAAYFTQSSVSCLRSAMESTVNSPVLPPGTRPCTPACNSRSMWDCRRASSILLPSSVKGVIRATITPVSSWLLILGCLVDNGKLLNLSVYCIGGMVYYIHKSAGTAFPGRLNQLLDIDFLTSYHFRQAQLISGEGIRGSLREPMHHDRPCPCVKIQNGYRFRNDLPVSGGRKVEPN</sequence>
<dbReference type="Proteomes" id="UP000326198">
    <property type="component" value="Unassembled WGS sequence"/>
</dbReference>
<evidence type="ECO:0000313" key="1">
    <source>
        <dbReference type="EMBL" id="KAE8372030.1"/>
    </source>
</evidence>
<protein>
    <submittedName>
        <fullName evidence="1">Uncharacterized protein</fullName>
    </submittedName>
</protein>
<evidence type="ECO:0000313" key="2">
    <source>
        <dbReference type="Proteomes" id="UP000326198"/>
    </source>
</evidence>
<reference evidence="1 2" key="1">
    <citation type="submission" date="2019-04" db="EMBL/GenBank/DDBJ databases">
        <title>Friends and foes A comparative genomics studyof 23 Aspergillus species from section Flavi.</title>
        <authorList>
            <consortium name="DOE Joint Genome Institute"/>
            <person name="Kjaerbolling I."/>
            <person name="Vesth T."/>
            <person name="Frisvad J.C."/>
            <person name="Nybo J.L."/>
            <person name="Theobald S."/>
            <person name="Kildgaard S."/>
            <person name="Isbrandt T."/>
            <person name="Kuo A."/>
            <person name="Sato A."/>
            <person name="Lyhne E.K."/>
            <person name="Kogle M.E."/>
            <person name="Wiebenga A."/>
            <person name="Kun R.S."/>
            <person name="Lubbers R.J."/>
            <person name="Makela M.R."/>
            <person name="Barry K."/>
            <person name="Chovatia M."/>
            <person name="Clum A."/>
            <person name="Daum C."/>
            <person name="Haridas S."/>
            <person name="He G."/>
            <person name="LaButti K."/>
            <person name="Lipzen A."/>
            <person name="Mondo S."/>
            <person name="Riley R."/>
            <person name="Salamov A."/>
            <person name="Simmons B.A."/>
            <person name="Magnuson J.K."/>
            <person name="Henrissat B."/>
            <person name="Mortensen U.H."/>
            <person name="Larsen T.O."/>
            <person name="Devries R.P."/>
            <person name="Grigoriev I.V."/>
            <person name="Machida M."/>
            <person name="Baker S.E."/>
            <person name="Andersen M.R."/>
        </authorList>
    </citation>
    <scope>NUCLEOTIDE SEQUENCE [LARGE SCALE GENOMIC DNA]</scope>
    <source>
        <strain evidence="1 2">IBT 29228</strain>
    </source>
</reference>
<keyword evidence="2" id="KW-1185">Reference proteome</keyword>
<dbReference type="EMBL" id="ML736380">
    <property type="protein sequence ID" value="KAE8372030.1"/>
    <property type="molecule type" value="Genomic_DNA"/>
</dbReference>